<dbReference type="EMBL" id="AJAQ01000036">
    <property type="protein sequence ID" value="EOH90014.1"/>
    <property type="molecule type" value="Genomic_DNA"/>
</dbReference>
<keyword evidence="2" id="KW-1185">Reference proteome</keyword>
<organism evidence="1 2">
    <name type="scientific">Enterococcus pallens ATCC BAA-351</name>
    <dbReference type="NCBI Taxonomy" id="1158607"/>
    <lineage>
        <taxon>Bacteria</taxon>
        <taxon>Bacillati</taxon>
        <taxon>Bacillota</taxon>
        <taxon>Bacilli</taxon>
        <taxon>Lactobacillales</taxon>
        <taxon>Enterococcaceae</taxon>
        <taxon>Enterococcus</taxon>
    </lineage>
</organism>
<gene>
    <name evidence="1" type="ORF">UAU_03843</name>
</gene>
<reference evidence="1 2" key="1">
    <citation type="submission" date="2013-02" db="EMBL/GenBank/DDBJ databases">
        <title>The Genome Sequence of Enterococcus pallens BAA-351.</title>
        <authorList>
            <consortium name="The Broad Institute Genome Sequencing Platform"/>
            <consortium name="The Broad Institute Genome Sequencing Center for Infectious Disease"/>
            <person name="Earl A.M."/>
            <person name="Gilmore M.S."/>
            <person name="Lebreton F."/>
            <person name="Walker B."/>
            <person name="Young S.K."/>
            <person name="Zeng Q."/>
            <person name="Gargeya S."/>
            <person name="Fitzgerald M."/>
            <person name="Haas B."/>
            <person name="Abouelleil A."/>
            <person name="Alvarado L."/>
            <person name="Arachchi H.M."/>
            <person name="Berlin A.M."/>
            <person name="Chapman S.B."/>
            <person name="Dewar J."/>
            <person name="Goldberg J."/>
            <person name="Griggs A."/>
            <person name="Gujja S."/>
            <person name="Hansen M."/>
            <person name="Howarth C."/>
            <person name="Imamovic A."/>
            <person name="Larimer J."/>
            <person name="McCowan C."/>
            <person name="Murphy C."/>
            <person name="Neiman D."/>
            <person name="Pearson M."/>
            <person name="Priest M."/>
            <person name="Roberts A."/>
            <person name="Saif S."/>
            <person name="Shea T."/>
            <person name="Sisk P."/>
            <person name="Sykes S."/>
            <person name="Wortman J."/>
            <person name="Nusbaum C."/>
            <person name="Birren B."/>
        </authorList>
    </citation>
    <scope>NUCLEOTIDE SEQUENCE [LARGE SCALE GENOMIC DNA]</scope>
    <source>
        <strain evidence="1 2">ATCC BAA-351</strain>
    </source>
</reference>
<sequence>MNSFEKEFQQIPAEIKQAWSSSFVFVKDSDKFWHFPARQWSDEQIKEYFLNRYQSESHFVTHLNHRVKQLIVVDHPELLVIVPL</sequence>
<dbReference type="Proteomes" id="UP000013782">
    <property type="component" value="Unassembled WGS sequence"/>
</dbReference>
<proteinExistence type="predicted"/>
<dbReference type="STRING" id="160454.RV10_GL003181"/>
<dbReference type="PATRIC" id="fig|1158607.3.peg.3825"/>
<comment type="caution">
    <text evidence="1">The sequence shown here is derived from an EMBL/GenBank/DDBJ whole genome shotgun (WGS) entry which is preliminary data.</text>
</comment>
<name>R2SPC6_9ENTE</name>
<dbReference type="HOGENOM" id="CLU_173158_0_0_9"/>
<protein>
    <submittedName>
        <fullName evidence="1">Uncharacterized protein</fullName>
    </submittedName>
</protein>
<accession>R2SPC6</accession>
<dbReference type="OrthoDB" id="2186003at2"/>
<dbReference type="AlphaFoldDB" id="R2SPC6"/>
<evidence type="ECO:0000313" key="1">
    <source>
        <dbReference type="EMBL" id="EOH90014.1"/>
    </source>
</evidence>
<dbReference type="eggNOG" id="ENOG5032M67">
    <property type="taxonomic scope" value="Bacteria"/>
</dbReference>
<dbReference type="RefSeq" id="WP_010758791.1">
    <property type="nucleotide sequence ID" value="NZ_ASWD01000005.1"/>
</dbReference>
<evidence type="ECO:0000313" key="2">
    <source>
        <dbReference type="Proteomes" id="UP000013782"/>
    </source>
</evidence>